<name>A0ABS6BP49_9CLOT</name>
<evidence type="ECO:0000313" key="1">
    <source>
        <dbReference type="EMBL" id="MBU3158696.1"/>
    </source>
</evidence>
<dbReference type="RefSeq" id="WP_216145907.1">
    <property type="nucleotide sequence ID" value="NZ_JAHLDV010000004.1"/>
</dbReference>
<comment type="caution">
    <text evidence="1">The sequence shown here is derived from an EMBL/GenBank/DDBJ whole genome shotgun (WGS) entry which is preliminary data.</text>
</comment>
<evidence type="ECO:0000313" key="2">
    <source>
        <dbReference type="Proteomes" id="UP000776252"/>
    </source>
</evidence>
<gene>
    <name evidence="1" type="ORF">KPL37_02765</name>
</gene>
<keyword evidence="2" id="KW-1185">Reference proteome</keyword>
<sequence>MMNYYMRKILNELVNDERINSLTGVAKDNNRKVYVEGNEYQEYSLDLIFLVDTDDLFKKTIAFTITTNSFSSKIQVIKHCSTRQIFSRKKVKDVTNYIIDKILEFKNHNKQNNKYLNLLNA</sequence>
<dbReference type="EMBL" id="JAHLDV010000004">
    <property type="protein sequence ID" value="MBU3158696.1"/>
    <property type="molecule type" value="Genomic_DNA"/>
</dbReference>
<organism evidence="1 2">
    <name type="scientific">Clostridium frigoris</name>
    <dbReference type="NCBI Taxonomy" id="205327"/>
    <lineage>
        <taxon>Bacteria</taxon>
        <taxon>Bacillati</taxon>
        <taxon>Bacillota</taxon>
        <taxon>Clostridia</taxon>
        <taxon>Eubacteriales</taxon>
        <taxon>Clostridiaceae</taxon>
        <taxon>Clostridium</taxon>
    </lineage>
</organism>
<dbReference type="Proteomes" id="UP000776252">
    <property type="component" value="Unassembled WGS sequence"/>
</dbReference>
<proteinExistence type="predicted"/>
<protein>
    <submittedName>
        <fullName evidence="1">Uncharacterized protein</fullName>
    </submittedName>
</protein>
<reference evidence="1 2" key="1">
    <citation type="submission" date="2021-06" db="EMBL/GenBank/DDBJ databases">
        <title>Clostridia strains as spoilage organisms.</title>
        <authorList>
            <person name="Wambui J."/>
            <person name="Stephan R."/>
            <person name="Stevens M.J.A."/>
        </authorList>
    </citation>
    <scope>NUCLEOTIDE SEQUENCE [LARGE SCALE GENOMIC DNA]</scope>
    <source>
        <strain evidence="1 2">DSM 14204</strain>
    </source>
</reference>
<accession>A0ABS6BP49</accession>